<feature type="non-terminal residue" evidence="1">
    <location>
        <position position="1"/>
    </location>
</feature>
<gene>
    <name evidence="1" type="ORF">T235_04060</name>
</gene>
<accession>W2D3H9</accession>
<dbReference type="EMBL" id="AYYF01000756">
    <property type="protein sequence ID" value="ETK13237.1"/>
    <property type="molecule type" value="Genomic_DNA"/>
</dbReference>
<dbReference type="Proteomes" id="UP000034980">
    <property type="component" value="Unassembled WGS sequence"/>
</dbReference>
<evidence type="ECO:0000313" key="1">
    <source>
        <dbReference type="EMBL" id="ETK13237.1"/>
    </source>
</evidence>
<reference evidence="1 2" key="1">
    <citation type="submission" date="2013-11" db="EMBL/GenBank/DDBJ databases">
        <title>Single cell genomics of uncultured Tannerella BU063 (oral taxon 286).</title>
        <authorList>
            <person name="Beall C.J."/>
            <person name="Campbell A.G."/>
            <person name="Griffen A.L."/>
            <person name="Podar M."/>
            <person name="Leys E.J."/>
        </authorList>
    </citation>
    <scope>NUCLEOTIDE SEQUENCE [LARGE SCALE GENOMIC DNA]</scope>
    <source>
        <strain evidence="1">Cell 8/11</strain>
    </source>
</reference>
<dbReference type="SUPFAM" id="SSF116734">
    <property type="entry name" value="DNA methylase specificity domain"/>
    <property type="match status" value="1"/>
</dbReference>
<proteinExistence type="predicted"/>
<evidence type="ECO:0008006" key="3">
    <source>
        <dbReference type="Google" id="ProtNLM"/>
    </source>
</evidence>
<evidence type="ECO:0000313" key="2">
    <source>
        <dbReference type="Proteomes" id="UP000034980"/>
    </source>
</evidence>
<dbReference type="AlphaFoldDB" id="W2D3H9"/>
<name>W2D3H9_9BACT</name>
<organism evidence="1 2">
    <name type="scientific">Tannerella sp. oral taxon BU063 isolate Cell 8/11</name>
    <dbReference type="NCBI Taxonomy" id="1411915"/>
    <lineage>
        <taxon>Bacteria</taxon>
        <taxon>Pseudomonadati</taxon>
        <taxon>Bacteroidota</taxon>
        <taxon>Bacteroidia</taxon>
        <taxon>Bacteroidales</taxon>
        <taxon>Tannerellaceae</taxon>
        <taxon>Tannerella</taxon>
    </lineage>
</organism>
<sequence length="43" mass="5034">PSLPEQRKIADLLSAVDERITVEKEYATLLQKQKAYLLRQMFV</sequence>
<dbReference type="Gene3D" id="1.10.287.1120">
    <property type="entry name" value="Bipartite methylase S protein"/>
    <property type="match status" value="1"/>
</dbReference>
<protein>
    <recommendedName>
        <fullName evidence="3">Restriction endonuclease subunit S</fullName>
    </recommendedName>
</protein>
<comment type="caution">
    <text evidence="1">The sequence shown here is derived from an EMBL/GenBank/DDBJ whole genome shotgun (WGS) entry which is preliminary data.</text>
</comment>